<keyword evidence="4" id="KW-1185">Reference proteome</keyword>
<keyword evidence="2" id="KW-1133">Transmembrane helix</keyword>
<keyword evidence="2" id="KW-0472">Membrane</keyword>
<evidence type="ECO:0000256" key="1">
    <source>
        <dbReference type="SAM" id="MobiDB-lite"/>
    </source>
</evidence>
<comment type="caution">
    <text evidence="3">The sequence shown here is derived from an EMBL/GenBank/DDBJ whole genome shotgun (WGS) entry which is preliminary data.</text>
</comment>
<name>A0AA40K846_9PEZI</name>
<proteinExistence type="predicted"/>
<feature type="region of interest" description="Disordered" evidence="1">
    <location>
        <begin position="235"/>
        <end position="294"/>
    </location>
</feature>
<feature type="transmembrane region" description="Helical" evidence="2">
    <location>
        <begin position="305"/>
        <end position="326"/>
    </location>
</feature>
<reference evidence="3" key="1">
    <citation type="submission" date="2023-06" db="EMBL/GenBank/DDBJ databases">
        <title>Genome-scale phylogeny and comparative genomics of the fungal order Sordariales.</title>
        <authorList>
            <consortium name="Lawrence Berkeley National Laboratory"/>
            <person name="Hensen N."/>
            <person name="Bonometti L."/>
            <person name="Westerberg I."/>
            <person name="Brannstrom I.O."/>
            <person name="Guillou S."/>
            <person name="Cros-Aarteil S."/>
            <person name="Calhoun S."/>
            <person name="Haridas S."/>
            <person name="Kuo A."/>
            <person name="Mondo S."/>
            <person name="Pangilinan J."/>
            <person name="Riley R."/>
            <person name="LaButti K."/>
            <person name="Andreopoulos B."/>
            <person name="Lipzen A."/>
            <person name="Chen C."/>
            <person name="Yanf M."/>
            <person name="Daum C."/>
            <person name="Ng V."/>
            <person name="Clum A."/>
            <person name="Steindorff A."/>
            <person name="Ohm R."/>
            <person name="Martin F."/>
            <person name="Silar P."/>
            <person name="Natvig D."/>
            <person name="Lalanne C."/>
            <person name="Gautier V."/>
            <person name="Ament-velasquez S.L."/>
            <person name="Kruys A."/>
            <person name="Hutchinson M.I."/>
            <person name="Powell A.J."/>
            <person name="Barry K."/>
            <person name="Miller A.N."/>
            <person name="Grigoriev I.V."/>
            <person name="Debuchy R."/>
            <person name="Gladieux P."/>
            <person name="Thoren M.H."/>
            <person name="Johannesson H."/>
        </authorList>
    </citation>
    <scope>NUCLEOTIDE SEQUENCE</scope>
    <source>
        <strain evidence="3">SMH3187-1</strain>
    </source>
</reference>
<dbReference type="AlphaFoldDB" id="A0AA40K846"/>
<keyword evidence="2" id="KW-0812">Transmembrane</keyword>
<dbReference type="EMBL" id="JAUKUD010000003">
    <property type="protein sequence ID" value="KAK0749506.1"/>
    <property type="molecule type" value="Genomic_DNA"/>
</dbReference>
<evidence type="ECO:0000313" key="4">
    <source>
        <dbReference type="Proteomes" id="UP001172155"/>
    </source>
</evidence>
<feature type="compositionally biased region" description="Basic and acidic residues" evidence="1">
    <location>
        <begin position="274"/>
        <end position="290"/>
    </location>
</feature>
<accession>A0AA40K846</accession>
<evidence type="ECO:0000313" key="3">
    <source>
        <dbReference type="EMBL" id="KAK0749506.1"/>
    </source>
</evidence>
<evidence type="ECO:0000256" key="2">
    <source>
        <dbReference type="SAM" id="Phobius"/>
    </source>
</evidence>
<feature type="compositionally biased region" description="Basic and acidic residues" evidence="1">
    <location>
        <begin position="240"/>
        <end position="254"/>
    </location>
</feature>
<organism evidence="3 4">
    <name type="scientific">Schizothecium vesticola</name>
    <dbReference type="NCBI Taxonomy" id="314040"/>
    <lineage>
        <taxon>Eukaryota</taxon>
        <taxon>Fungi</taxon>
        <taxon>Dikarya</taxon>
        <taxon>Ascomycota</taxon>
        <taxon>Pezizomycotina</taxon>
        <taxon>Sordariomycetes</taxon>
        <taxon>Sordariomycetidae</taxon>
        <taxon>Sordariales</taxon>
        <taxon>Schizotheciaceae</taxon>
        <taxon>Schizothecium</taxon>
    </lineage>
</organism>
<protein>
    <submittedName>
        <fullName evidence="3">Uncharacterized protein</fullName>
    </submittedName>
</protein>
<sequence>MLSGEGLKMLGVRLAGSCKYGGTCHTLCTVTSAKGILLVRFDPSSSLGFWGWCMSAFLARQSGLCLVFNSWQCRCLSGVAGLYSAAEVAFPFCPVRTEPCRGRRCEFSCLRVGSGVNLDIAVLPYATTVVAAAGSGAASPLNTPRTHVLFNNHHELCCRSCRADREGGAFRHPRHGDYHVVGSLAALSINICLAVGDDDDNVPDAGMFHARRPGARKHLWVSCLDVLCQSGRVMDAGPSTERKHQRPTEGRDENLTMQGNHSDREATNLLTGRELSKRGGGYEKGGRGVMDEGTPSLTRRHAGFFWAYLRVWCVCVPAVVLSFNPASRRGRRESGR</sequence>
<gene>
    <name evidence="3" type="ORF">B0T18DRAFT_107600</name>
</gene>
<dbReference type="Proteomes" id="UP001172155">
    <property type="component" value="Unassembled WGS sequence"/>
</dbReference>